<proteinExistence type="inferred from homology"/>
<evidence type="ECO:0000256" key="3">
    <source>
        <dbReference type="ARBA" id="ARBA00022729"/>
    </source>
</evidence>
<dbReference type="PANTHER" id="PTHR38776:SF1">
    <property type="entry name" value="MLTA-INTERACTING PROTEIN-RELATED"/>
    <property type="match status" value="1"/>
</dbReference>
<keyword evidence="3 6" id="KW-0732">Signal</keyword>
<dbReference type="InterPro" id="IPR010583">
    <property type="entry name" value="MipA"/>
</dbReference>
<sequence length="274" mass="29849">MAYRSAALAALLSVAALPAVAADLPSFETPVAVEAVQQGWIVTLKGTGIYTTKFEGSGKYGVSGMASLSIRRPGQPWKFGAPDDGFGFALINTPSFQFGPVARVRGERDSSEDHKFRGFRDVDYGIEPGAFVEFYPLEMIRIRGELRHGFWGHHGFVGNVAADYIQRFDRMVVSIGPRTEIGDSRFMDTYYGVSAREAARNGRVTPYKAKGGVKSVGLASAITYDWTNHWSTTAFGRYDRLVGEAADSPVAKKLGTKNVFTVGLGVAYSFDFGR</sequence>
<evidence type="ECO:0000256" key="1">
    <source>
        <dbReference type="ARBA" id="ARBA00004442"/>
    </source>
</evidence>
<evidence type="ECO:0000313" key="7">
    <source>
        <dbReference type="EMBL" id="MBB3974714.1"/>
    </source>
</evidence>
<reference evidence="7 8" key="1">
    <citation type="submission" date="2020-08" db="EMBL/GenBank/DDBJ databases">
        <title>Genomic Encyclopedia of Type Strains, Phase IV (KMG-IV): sequencing the most valuable type-strain genomes for metagenomic binning, comparative biology and taxonomic classification.</title>
        <authorList>
            <person name="Goeker M."/>
        </authorList>
    </citation>
    <scope>NUCLEOTIDE SEQUENCE [LARGE SCALE GENOMIC DNA]</scope>
    <source>
        <strain evidence="7 8">DSM 25481</strain>
    </source>
</reference>
<dbReference type="PANTHER" id="PTHR38776">
    <property type="entry name" value="MLTA-INTERACTING PROTEIN-RELATED"/>
    <property type="match status" value="1"/>
</dbReference>
<dbReference type="AlphaFoldDB" id="A0A7W6D9C4"/>
<comment type="subcellular location">
    <subcellularLocation>
        <location evidence="1">Cell outer membrane</location>
    </subcellularLocation>
</comment>
<dbReference type="RefSeq" id="WP_183396564.1">
    <property type="nucleotide sequence ID" value="NZ_JACIDR010000007.1"/>
</dbReference>
<keyword evidence="5" id="KW-0998">Cell outer membrane</keyword>
<evidence type="ECO:0000256" key="6">
    <source>
        <dbReference type="SAM" id="SignalP"/>
    </source>
</evidence>
<comment type="similarity">
    <text evidence="2">Belongs to the MipA/OmpV family.</text>
</comment>
<evidence type="ECO:0000313" key="8">
    <source>
        <dbReference type="Proteomes" id="UP000528964"/>
    </source>
</evidence>
<evidence type="ECO:0000256" key="2">
    <source>
        <dbReference type="ARBA" id="ARBA00005722"/>
    </source>
</evidence>
<feature type="chain" id="PRO_5030690920" evidence="6">
    <location>
        <begin position="22"/>
        <end position="274"/>
    </location>
</feature>
<feature type="signal peptide" evidence="6">
    <location>
        <begin position="1"/>
        <end position="21"/>
    </location>
</feature>
<dbReference type="Pfam" id="PF06629">
    <property type="entry name" value="MipA"/>
    <property type="match status" value="1"/>
</dbReference>
<comment type="caution">
    <text evidence="7">The sequence shown here is derived from an EMBL/GenBank/DDBJ whole genome shotgun (WGS) entry which is preliminary data.</text>
</comment>
<keyword evidence="8" id="KW-1185">Reference proteome</keyword>
<dbReference type="GO" id="GO:0009279">
    <property type="term" value="C:cell outer membrane"/>
    <property type="evidence" value="ECO:0007669"/>
    <property type="project" value="UniProtKB-SubCell"/>
</dbReference>
<accession>A0A7W6D9C4</accession>
<organism evidence="7 8">
    <name type="scientific">Hansschlegelia beijingensis</name>
    <dbReference type="NCBI Taxonomy" id="1133344"/>
    <lineage>
        <taxon>Bacteria</taxon>
        <taxon>Pseudomonadati</taxon>
        <taxon>Pseudomonadota</taxon>
        <taxon>Alphaproteobacteria</taxon>
        <taxon>Hyphomicrobiales</taxon>
        <taxon>Methylopilaceae</taxon>
        <taxon>Hansschlegelia</taxon>
    </lineage>
</organism>
<name>A0A7W6D9C4_9HYPH</name>
<dbReference type="Proteomes" id="UP000528964">
    <property type="component" value="Unassembled WGS sequence"/>
</dbReference>
<protein>
    <submittedName>
        <fullName evidence="7">Outer membrane scaffolding protein for murein synthesis (MipA/OmpV family)</fullName>
    </submittedName>
</protein>
<keyword evidence="4" id="KW-0472">Membrane</keyword>
<dbReference type="EMBL" id="JACIDR010000007">
    <property type="protein sequence ID" value="MBB3974714.1"/>
    <property type="molecule type" value="Genomic_DNA"/>
</dbReference>
<gene>
    <name evidence="7" type="ORF">GGR24_003401</name>
</gene>
<evidence type="ECO:0000256" key="5">
    <source>
        <dbReference type="ARBA" id="ARBA00023237"/>
    </source>
</evidence>
<evidence type="ECO:0000256" key="4">
    <source>
        <dbReference type="ARBA" id="ARBA00023136"/>
    </source>
</evidence>